<evidence type="ECO:0000256" key="1">
    <source>
        <dbReference type="SAM" id="Phobius"/>
    </source>
</evidence>
<feature type="transmembrane region" description="Helical" evidence="1">
    <location>
        <begin position="94"/>
        <end position="113"/>
    </location>
</feature>
<keyword evidence="1" id="KW-0812">Transmembrane</keyword>
<accession>A0A931LXK7</accession>
<feature type="transmembrane region" description="Helical" evidence="1">
    <location>
        <begin position="125"/>
        <end position="144"/>
    </location>
</feature>
<feature type="transmembrane region" description="Helical" evidence="1">
    <location>
        <begin position="61"/>
        <end position="82"/>
    </location>
</feature>
<dbReference type="Proteomes" id="UP000727962">
    <property type="component" value="Unassembled WGS sequence"/>
</dbReference>
<feature type="transmembrane region" description="Helical" evidence="1">
    <location>
        <begin position="150"/>
        <end position="172"/>
    </location>
</feature>
<organism evidence="2 3">
    <name type="scientific">Fimbriimonas ginsengisoli</name>
    <dbReference type="NCBI Taxonomy" id="1005039"/>
    <lineage>
        <taxon>Bacteria</taxon>
        <taxon>Bacillati</taxon>
        <taxon>Armatimonadota</taxon>
        <taxon>Fimbriimonadia</taxon>
        <taxon>Fimbriimonadales</taxon>
        <taxon>Fimbriimonadaceae</taxon>
        <taxon>Fimbriimonas</taxon>
    </lineage>
</organism>
<evidence type="ECO:0000313" key="3">
    <source>
        <dbReference type="Proteomes" id="UP000727962"/>
    </source>
</evidence>
<protein>
    <submittedName>
        <fullName evidence="2">Uncharacterized protein</fullName>
    </submittedName>
</protein>
<dbReference type="EMBL" id="JACOSL010000064">
    <property type="protein sequence ID" value="MBI1757537.1"/>
    <property type="molecule type" value="Genomic_DNA"/>
</dbReference>
<name>A0A931LXK7_FIMGI</name>
<keyword evidence="1" id="KW-1133">Transmembrane helix</keyword>
<reference evidence="2" key="1">
    <citation type="submission" date="2020-07" db="EMBL/GenBank/DDBJ databases">
        <title>Huge and variable diversity of episymbiotic CPR bacteria and DPANN archaea in groundwater ecosystems.</title>
        <authorList>
            <person name="He C.Y."/>
            <person name="Keren R."/>
            <person name="Whittaker M."/>
            <person name="Farag I.F."/>
            <person name="Doudna J."/>
            <person name="Cate J.H.D."/>
            <person name="Banfield J.F."/>
        </authorList>
    </citation>
    <scope>NUCLEOTIDE SEQUENCE</scope>
    <source>
        <strain evidence="2">NC_groundwater_17_Pr7_B-0.1um_64_12</strain>
    </source>
</reference>
<proteinExistence type="predicted"/>
<dbReference type="AlphaFoldDB" id="A0A931LXK7"/>
<comment type="caution">
    <text evidence="2">The sequence shown here is derived from an EMBL/GenBank/DDBJ whole genome shotgun (WGS) entry which is preliminary data.</text>
</comment>
<gene>
    <name evidence="2" type="ORF">HYR64_10575</name>
</gene>
<sequence>MATETAGIIECPRCGQKIPSASPRCQFCGTIFATDKPLSTGGVVILDSKTRNDWNLGWKEYGYIGLTSIIVLYGLYEMLIGVGVLSNTISRMGGAVYLGIAGFANVVLGAGALMQQSWAQMILKWLMIIEAISDAIYGFGFLAMTNIPGAAAAGVIKLVTALVCGALAWLLAELGDV</sequence>
<keyword evidence="1" id="KW-0472">Membrane</keyword>
<evidence type="ECO:0000313" key="2">
    <source>
        <dbReference type="EMBL" id="MBI1757537.1"/>
    </source>
</evidence>